<feature type="region of interest" description="Disordered" evidence="1">
    <location>
        <begin position="315"/>
        <end position="441"/>
    </location>
</feature>
<evidence type="ECO:0000313" key="2">
    <source>
        <dbReference type="EMBL" id="CAD7433130.1"/>
    </source>
</evidence>
<name>A0A7R9HSB9_9NEOP</name>
<dbReference type="PANTHER" id="PTHR21494">
    <property type="entry name" value="ACTIVATING SIGNAL COINTEGRATOR 1 COMPLEX SUBUNIT 2 ASC-1 COMPLEX SUBUNIT P100"/>
    <property type="match status" value="1"/>
</dbReference>
<feature type="compositionally biased region" description="Basic and acidic residues" evidence="1">
    <location>
        <begin position="417"/>
        <end position="426"/>
    </location>
</feature>
<dbReference type="AlphaFoldDB" id="A0A7R9HSB9"/>
<dbReference type="PANTHER" id="PTHR21494:SF0">
    <property type="entry name" value="ACTIVATING SIGNAL COINTEGRATOR 1 COMPLEX SUBUNIT 2"/>
    <property type="match status" value="1"/>
</dbReference>
<feature type="compositionally biased region" description="Basic and acidic residues" evidence="1">
    <location>
        <begin position="378"/>
        <end position="388"/>
    </location>
</feature>
<accession>A0A7R9HSB9</accession>
<dbReference type="InterPro" id="IPR052586">
    <property type="entry name" value="ASCC2"/>
</dbReference>
<dbReference type="GO" id="GO:0043130">
    <property type="term" value="F:ubiquitin binding"/>
    <property type="evidence" value="ECO:0007669"/>
    <property type="project" value="TreeGrafter"/>
</dbReference>
<sequence length="1034" mass="114831">MADNIVTADTLLSAGTVLQNSAGTSLPGHSQCRNIDKRWKRVRPSSPVTVDTQEMVRPQACFLVMSRDDNNGNLKRVSPFIHERAINGAAKSDVSVRKLHDGTILIQTPTDVQSSNIMAITEILSSNTASIPVKVEPHGFLNVCKGVVTCFDLDCQPEMKSLDELELPLFKFGSPSTYVKALGPSIVRVVPKNGMATSFVVADNLLFAGTILPNPTGNSLPSPLQERTNAKWRKRTINDVQTVNVMEITEIPLSNSPHLKVKVEPHSQHFKDIFSICFSRHYSRYSVATRAKICAGDDASNEIIYTTEVSSSGHTPYPYLGKTPLSPPRGTPSNPSQGPKPIAAVGEPLNPASGTPEVGMSDATGEAAKASPAGALWKDQRGTADKITLKKASKASTKPSRKDTPTQSLQNNSKPLLKREVQERLGKTRGRKKETHFRPNDNPMLRGYDLYHADKPFFDRVSGDLKGYVRRGVLHTWYERWVSTPAQNKLRSIRDGVSQWPSSIRKSRIEEVIKVKARWSSAAMKQLVGLKSWSKAELSSLSFCVVLIAGAPNSEVDSVQLYKAGWDPDAIGFRHVWDSAAKGYPHITRSIFSLEDTPSAILILPSSLKRPPQTLPISSLLIDVEWGKEEKKEANHLPPEASLGLMFLDLKGYVWRGVLRTWHEQLVSTPVQNKLWFWSQMVYQANCMDMINSFLVDAPPFYIVDEFRHDKQIWDIYFEIYKLVFCVLKRLGTHCESERRVGLPVGRVNRASCGSTEDILGGRADETAKVSPSGALKKAQRGTNKKTLKVINEPSCKDTTPQSLLDKQKRLLKWEVQERLIKARGPKKETHLRPTDNPMLRGYDVYRTDKSLFDWASGGNELMDQAVHLPPEACLGVMFLGLKGYVRRGVLVTWLEQGVSTPPQNKLRSIGDATTLIWPLATQLKSMTIASLVLHVGAKNNFMSPELLGDLLYKNYILTIPTLLDMCLLYGRDCHSDVADIISTIFIVQPAYFDDLQATVAFIIKIKRGMFAMGSHTPGISSSFQPFSKQAVAH</sequence>
<dbReference type="EMBL" id="OB796163">
    <property type="protein sequence ID" value="CAD7433130.1"/>
    <property type="molecule type" value="Genomic_DNA"/>
</dbReference>
<gene>
    <name evidence="2" type="ORF">TMSB3V08_LOCUS9817</name>
</gene>
<reference evidence="2" key="1">
    <citation type="submission" date="2020-11" db="EMBL/GenBank/DDBJ databases">
        <authorList>
            <person name="Tran Van P."/>
        </authorList>
    </citation>
    <scope>NUCLEOTIDE SEQUENCE</scope>
</reference>
<feature type="compositionally biased region" description="Polar residues" evidence="1">
    <location>
        <begin position="405"/>
        <end position="414"/>
    </location>
</feature>
<protein>
    <submittedName>
        <fullName evidence="2">Uncharacterized protein</fullName>
    </submittedName>
</protein>
<evidence type="ECO:0000256" key="1">
    <source>
        <dbReference type="SAM" id="MobiDB-lite"/>
    </source>
</evidence>
<proteinExistence type="predicted"/>
<organism evidence="2">
    <name type="scientific">Timema monikensis</name>
    <dbReference type="NCBI Taxonomy" id="170555"/>
    <lineage>
        <taxon>Eukaryota</taxon>
        <taxon>Metazoa</taxon>
        <taxon>Ecdysozoa</taxon>
        <taxon>Arthropoda</taxon>
        <taxon>Hexapoda</taxon>
        <taxon>Insecta</taxon>
        <taxon>Pterygota</taxon>
        <taxon>Neoptera</taxon>
        <taxon>Polyneoptera</taxon>
        <taxon>Phasmatodea</taxon>
        <taxon>Timematodea</taxon>
        <taxon>Timematoidea</taxon>
        <taxon>Timematidae</taxon>
        <taxon>Timema</taxon>
    </lineage>
</organism>